<evidence type="ECO:0000313" key="2">
    <source>
        <dbReference type="EMBL" id="AMK78785.1"/>
    </source>
</evidence>
<accession>A0A140E5W1</accession>
<feature type="domain" description="DUF1330" evidence="1">
    <location>
        <begin position="3"/>
        <end position="94"/>
    </location>
</feature>
<dbReference type="InterPro" id="IPR011008">
    <property type="entry name" value="Dimeric_a/b-barrel"/>
</dbReference>
<dbReference type="InterPro" id="IPR010753">
    <property type="entry name" value="DUF1330"/>
</dbReference>
<dbReference type="SUPFAM" id="SSF54909">
    <property type="entry name" value="Dimeric alpha+beta barrel"/>
    <property type="match status" value="1"/>
</dbReference>
<dbReference type="Pfam" id="PF07045">
    <property type="entry name" value="DUF1330"/>
    <property type="match status" value="1"/>
</dbReference>
<dbReference type="PANTHER" id="PTHR41521">
    <property type="match status" value="1"/>
</dbReference>
<dbReference type="Gene3D" id="3.30.70.100">
    <property type="match status" value="1"/>
</dbReference>
<reference evidence="2 3" key="1">
    <citation type="journal article" date="2015" name="Environ. Microbiol.">
        <title>Methane oxidation coupled to nitrate reduction under hypoxia by the Gammaproteobacterium Methylomonas denitrificans, sp. nov. type strain FJG1.</title>
        <authorList>
            <person name="Kits K.D."/>
            <person name="Klotz M.G."/>
            <person name="Stein L.Y."/>
        </authorList>
    </citation>
    <scope>NUCLEOTIDE SEQUENCE [LARGE SCALE GENOMIC DNA]</scope>
    <source>
        <strain evidence="2 3">FJG1</strain>
    </source>
</reference>
<dbReference type="RefSeq" id="WP_036273928.1">
    <property type="nucleotide sequence ID" value="NZ_CP014476.1"/>
</dbReference>
<evidence type="ECO:0000313" key="3">
    <source>
        <dbReference type="Proteomes" id="UP000030512"/>
    </source>
</evidence>
<organism evidence="2 3">
    <name type="scientific">Methylomonas denitrificans</name>
    <dbReference type="NCBI Taxonomy" id="1538553"/>
    <lineage>
        <taxon>Bacteria</taxon>
        <taxon>Pseudomonadati</taxon>
        <taxon>Pseudomonadota</taxon>
        <taxon>Gammaproteobacteria</taxon>
        <taxon>Methylococcales</taxon>
        <taxon>Methylococcaceae</taxon>
        <taxon>Methylomonas</taxon>
    </lineage>
</organism>
<gene>
    <name evidence="2" type="ORF">JT25_020210</name>
</gene>
<proteinExistence type="predicted"/>
<name>A0A140E5W1_9GAMM</name>
<dbReference type="STRING" id="1538553.JT25_020210"/>
<dbReference type="OrthoDB" id="9806380at2"/>
<sequence>MNAYLILDLTIHDFDRFREYILKIPAVIEKHSGRYVVRGEQPTVIEGDWTPERVVVIEFPSREQANCFLQDPEAQPLFSLRHQTTTSKLVLVDGCL</sequence>
<evidence type="ECO:0000259" key="1">
    <source>
        <dbReference type="Pfam" id="PF07045"/>
    </source>
</evidence>
<dbReference type="EMBL" id="CP014476">
    <property type="protein sequence ID" value="AMK78785.1"/>
    <property type="molecule type" value="Genomic_DNA"/>
</dbReference>
<protein>
    <recommendedName>
        <fullName evidence="1">DUF1330 domain-containing protein</fullName>
    </recommendedName>
</protein>
<keyword evidence="3" id="KW-1185">Reference proteome</keyword>
<dbReference type="AlphaFoldDB" id="A0A140E5W1"/>
<dbReference type="PANTHER" id="PTHR41521:SF4">
    <property type="entry name" value="BLR0684 PROTEIN"/>
    <property type="match status" value="1"/>
</dbReference>
<dbReference type="Proteomes" id="UP000030512">
    <property type="component" value="Chromosome"/>
</dbReference>
<dbReference type="KEGG" id="mdn:JT25_020210"/>